<gene>
    <name evidence="3" type="primary">grpE</name>
    <name evidence="6" type="ORF">BLA55_01100</name>
</gene>
<dbReference type="KEGG" id="mpul:BLA55_01100"/>
<keyword evidence="3" id="KW-0346">Stress response</keyword>
<dbReference type="InterPro" id="IPR009012">
    <property type="entry name" value="GrpE_head"/>
</dbReference>
<dbReference type="PRINTS" id="PR00773">
    <property type="entry name" value="GRPEPROTEIN"/>
</dbReference>
<dbReference type="GO" id="GO:0042803">
    <property type="term" value="F:protein homodimerization activity"/>
    <property type="evidence" value="ECO:0007669"/>
    <property type="project" value="InterPro"/>
</dbReference>
<dbReference type="RefSeq" id="WP_073372281.1">
    <property type="nucleotide sequence ID" value="NZ_CP017813.1"/>
</dbReference>
<comment type="subunit">
    <text evidence="3">Homodimer.</text>
</comment>
<evidence type="ECO:0000256" key="3">
    <source>
        <dbReference type="HAMAP-Rule" id="MF_01151"/>
    </source>
</evidence>
<dbReference type="GO" id="GO:0006457">
    <property type="term" value="P:protein folding"/>
    <property type="evidence" value="ECO:0007669"/>
    <property type="project" value="InterPro"/>
</dbReference>
<dbReference type="GO" id="GO:0005737">
    <property type="term" value="C:cytoplasm"/>
    <property type="evidence" value="ECO:0007669"/>
    <property type="project" value="UniProtKB-SubCell"/>
</dbReference>
<sequence>MMNNNQNTSTNKKKIKIHNGDIIKGQFSFFLDGHEQIPYTKELELKVGNRSYINRLDDFLINRNFHSNMEVQFIFPKNCPNPDWANKKALIKITDAQIIKQKEINQHLEESTKEKDSQIELLSAENEILKLKIKNLEVEIQKTAQTYLDKAKELTAKAQEEISKSKLANNESLKNEINAAKAYALQSFAEDFLTPYNNFKLATRAGENSSDSSVQNYVYGFKMIEKQFNDVLNQHGLEIIEGQVGDEYDPEQHYAIDIVYDQNKNDNEIKQNKAFGLKLNGRVVKPATVVIYKKN</sequence>
<evidence type="ECO:0000256" key="5">
    <source>
        <dbReference type="SAM" id="Coils"/>
    </source>
</evidence>
<keyword evidence="7" id="KW-1185">Reference proteome</keyword>
<name>A0A1L4FRN0_9BACT</name>
<dbReference type="SUPFAM" id="SSF58014">
    <property type="entry name" value="Coiled-coil domain of nucleotide exchange factor GrpE"/>
    <property type="match status" value="1"/>
</dbReference>
<feature type="coiled-coil region" evidence="5">
    <location>
        <begin position="119"/>
        <end position="171"/>
    </location>
</feature>
<evidence type="ECO:0000313" key="6">
    <source>
        <dbReference type="EMBL" id="APJ38277.1"/>
    </source>
</evidence>
<protein>
    <recommendedName>
        <fullName evidence="3">Protein GrpE</fullName>
    </recommendedName>
    <alternativeName>
        <fullName evidence="3">HSP-70 cofactor</fullName>
    </alternativeName>
</protein>
<dbReference type="AlphaFoldDB" id="A0A1L4FRN0"/>
<reference evidence="7" key="1">
    <citation type="submission" date="2016-10" db="EMBL/GenBank/DDBJ databases">
        <authorList>
            <person name="Beylefeld A."/>
            <person name="Abolnik C."/>
        </authorList>
    </citation>
    <scope>NUCLEOTIDE SEQUENCE [LARGE SCALE GENOMIC DNA]</scope>
    <source>
        <strain evidence="7">B359_6</strain>
    </source>
</reference>
<keyword evidence="5" id="KW-0175">Coiled coil</keyword>
<organism evidence="6 7">
    <name type="scientific">Mycoplasmopsis pullorum</name>
    <dbReference type="NCBI Taxonomy" id="48003"/>
    <lineage>
        <taxon>Bacteria</taxon>
        <taxon>Bacillati</taxon>
        <taxon>Mycoplasmatota</taxon>
        <taxon>Mycoplasmoidales</taxon>
        <taxon>Metamycoplasmataceae</taxon>
        <taxon>Mycoplasmopsis</taxon>
    </lineage>
</organism>
<proteinExistence type="inferred from homology"/>
<dbReference type="PANTHER" id="PTHR21237:SF23">
    <property type="entry name" value="GRPE PROTEIN HOMOLOG, MITOCHONDRIAL"/>
    <property type="match status" value="1"/>
</dbReference>
<comment type="similarity">
    <text evidence="1 3 4">Belongs to the GrpE family.</text>
</comment>
<dbReference type="InterPro" id="IPR000740">
    <property type="entry name" value="GrpE"/>
</dbReference>
<dbReference type="GO" id="GO:0000774">
    <property type="term" value="F:adenyl-nucleotide exchange factor activity"/>
    <property type="evidence" value="ECO:0007669"/>
    <property type="project" value="InterPro"/>
</dbReference>
<evidence type="ECO:0000256" key="4">
    <source>
        <dbReference type="RuleBase" id="RU004478"/>
    </source>
</evidence>
<dbReference type="GO" id="GO:0051087">
    <property type="term" value="F:protein-folding chaperone binding"/>
    <property type="evidence" value="ECO:0007669"/>
    <property type="project" value="InterPro"/>
</dbReference>
<keyword evidence="2 3" id="KW-0143">Chaperone</keyword>
<comment type="function">
    <text evidence="3">Participates actively in the response to hyperosmotic and heat shock by preventing the aggregation of stress-denatured proteins, in association with DnaK and GrpE. It is the nucleotide exchange factor for DnaK and may function as a thermosensor. Unfolded proteins bind initially to DnaJ; upon interaction with the DnaJ-bound protein, DnaK hydrolyzes its bound ATP, resulting in the formation of a stable complex. GrpE releases ADP from DnaK; ATP binding to DnaK triggers the release of the substrate protein, thus completing the reaction cycle. Several rounds of ATP-dependent interactions between DnaJ, DnaK and GrpE are required for fully efficient folding.</text>
</comment>
<dbReference type="Gene3D" id="2.30.22.10">
    <property type="entry name" value="Head domain of nucleotide exchange factor GrpE"/>
    <property type="match status" value="1"/>
</dbReference>
<dbReference type="InterPro" id="IPR013805">
    <property type="entry name" value="GrpE_CC"/>
</dbReference>
<dbReference type="GO" id="GO:0051082">
    <property type="term" value="F:unfolded protein binding"/>
    <property type="evidence" value="ECO:0007669"/>
    <property type="project" value="TreeGrafter"/>
</dbReference>
<dbReference type="EMBL" id="CP017813">
    <property type="protein sequence ID" value="APJ38277.1"/>
    <property type="molecule type" value="Genomic_DNA"/>
</dbReference>
<dbReference type="HAMAP" id="MF_01151">
    <property type="entry name" value="GrpE"/>
    <property type="match status" value="1"/>
</dbReference>
<dbReference type="Gene3D" id="3.90.20.20">
    <property type="match status" value="1"/>
</dbReference>
<dbReference type="Proteomes" id="UP000184322">
    <property type="component" value="Chromosome"/>
</dbReference>
<keyword evidence="3" id="KW-0963">Cytoplasm</keyword>
<evidence type="ECO:0000256" key="2">
    <source>
        <dbReference type="ARBA" id="ARBA00023186"/>
    </source>
</evidence>
<accession>A0A1L4FRN0</accession>
<evidence type="ECO:0000313" key="7">
    <source>
        <dbReference type="Proteomes" id="UP000184322"/>
    </source>
</evidence>
<dbReference type="SUPFAM" id="SSF51064">
    <property type="entry name" value="Head domain of nucleotide exchange factor GrpE"/>
    <property type="match status" value="1"/>
</dbReference>
<evidence type="ECO:0000256" key="1">
    <source>
        <dbReference type="ARBA" id="ARBA00009054"/>
    </source>
</evidence>
<dbReference type="PANTHER" id="PTHR21237">
    <property type="entry name" value="GRPE PROTEIN"/>
    <property type="match status" value="1"/>
</dbReference>
<comment type="subcellular location">
    <subcellularLocation>
        <location evidence="3">Cytoplasm</location>
    </subcellularLocation>
</comment>
<dbReference type="STRING" id="48003.BLA55_01100"/>
<dbReference type="Pfam" id="PF01025">
    <property type="entry name" value="GrpE"/>
    <property type="match status" value="1"/>
</dbReference>